<evidence type="ECO:0000256" key="8">
    <source>
        <dbReference type="SAM" id="Phobius"/>
    </source>
</evidence>
<evidence type="ECO:0000256" key="7">
    <source>
        <dbReference type="SAM" id="MobiDB-lite"/>
    </source>
</evidence>
<keyword evidence="4 8" id="KW-0812">Transmembrane</keyword>
<keyword evidence="11" id="KW-1185">Reference proteome</keyword>
<evidence type="ECO:0000256" key="6">
    <source>
        <dbReference type="ARBA" id="ARBA00023136"/>
    </source>
</evidence>
<dbReference type="InterPro" id="IPR038770">
    <property type="entry name" value="Na+/solute_symporter_sf"/>
</dbReference>
<dbReference type="PANTHER" id="PTHR42751">
    <property type="entry name" value="SODIUM/HYDROGEN EXCHANGER FAMILY/TRKA DOMAIN PROTEIN"/>
    <property type="match status" value="1"/>
</dbReference>
<keyword evidence="6 8" id="KW-0472">Membrane</keyword>
<feature type="domain" description="Cation/H+ exchanger transmembrane" evidence="9">
    <location>
        <begin position="15"/>
        <end position="119"/>
    </location>
</feature>
<dbReference type="GO" id="GO:0016020">
    <property type="term" value="C:membrane"/>
    <property type="evidence" value="ECO:0007669"/>
    <property type="project" value="UniProtKB-SubCell"/>
</dbReference>
<evidence type="ECO:0000313" key="10">
    <source>
        <dbReference type="EMBL" id="PVZ06410.1"/>
    </source>
</evidence>
<evidence type="ECO:0000256" key="4">
    <source>
        <dbReference type="ARBA" id="ARBA00022692"/>
    </source>
</evidence>
<feature type="transmembrane region" description="Helical" evidence="8">
    <location>
        <begin position="57"/>
        <end position="74"/>
    </location>
</feature>
<feature type="compositionally biased region" description="Low complexity" evidence="7">
    <location>
        <begin position="127"/>
        <end position="161"/>
    </location>
</feature>
<name>A0A2U1F303_9PSEU</name>
<evidence type="ECO:0000313" key="11">
    <source>
        <dbReference type="Proteomes" id="UP000245639"/>
    </source>
</evidence>
<protein>
    <submittedName>
        <fullName evidence="10">Sodium/hydrogen exchanger family protein</fullName>
    </submittedName>
</protein>
<evidence type="ECO:0000259" key="9">
    <source>
        <dbReference type="Pfam" id="PF00999"/>
    </source>
</evidence>
<comment type="caution">
    <text evidence="10">The sequence shown here is derived from an EMBL/GenBank/DDBJ whole genome shotgun (WGS) entry which is preliminary data.</text>
</comment>
<evidence type="ECO:0000256" key="5">
    <source>
        <dbReference type="ARBA" id="ARBA00022989"/>
    </source>
</evidence>
<comment type="subcellular location">
    <subcellularLocation>
        <location evidence="1">Membrane</location>
        <topology evidence="1">Multi-pass membrane protein</topology>
    </subcellularLocation>
</comment>
<comment type="similarity">
    <text evidence="2">Belongs to the monovalent cation:proton antiporter 2 (CPA2) transporter (TC 2.A.37) family.</text>
</comment>
<dbReference type="Gene3D" id="1.20.1530.20">
    <property type="match status" value="1"/>
</dbReference>
<dbReference type="PANTHER" id="PTHR42751:SF3">
    <property type="entry name" value="SODIUM_GLUTAMATE SYMPORTER"/>
    <property type="match status" value="1"/>
</dbReference>
<dbReference type="GO" id="GO:1902600">
    <property type="term" value="P:proton transmembrane transport"/>
    <property type="evidence" value="ECO:0007669"/>
    <property type="project" value="InterPro"/>
</dbReference>
<feature type="transmembrane region" description="Helical" evidence="8">
    <location>
        <begin position="94"/>
        <end position="120"/>
    </location>
</feature>
<sequence length="161" mass="16394">MDLHAFPLVAVILALAAAVGLLAVRLRQPLIVAFIGVGVLVGPVGTGWVVADGTIELLARMGIAILLFLVGLRLDPHLIRSTGPVALATGLGQVFFTSVFGYLIAIALGMDVVTALYVAVRSPSPPRSSSSNSSPTSASSTSSTVGSRSGSSSCRTSSSSW</sequence>
<accession>A0A2U1F303</accession>
<dbReference type="Proteomes" id="UP000245639">
    <property type="component" value="Unassembled WGS sequence"/>
</dbReference>
<evidence type="ECO:0000256" key="1">
    <source>
        <dbReference type="ARBA" id="ARBA00004141"/>
    </source>
</evidence>
<dbReference type="InterPro" id="IPR006153">
    <property type="entry name" value="Cation/H_exchanger_TM"/>
</dbReference>
<dbReference type="AlphaFoldDB" id="A0A2U1F303"/>
<dbReference type="Pfam" id="PF00999">
    <property type="entry name" value="Na_H_Exchanger"/>
    <property type="match status" value="1"/>
</dbReference>
<feature type="region of interest" description="Disordered" evidence="7">
    <location>
        <begin position="122"/>
        <end position="161"/>
    </location>
</feature>
<keyword evidence="5 8" id="KW-1133">Transmembrane helix</keyword>
<keyword evidence="3" id="KW-0813">Transport</keyword>
<dbReference type="GO" id="GO:0015297">
    <property type="term" value="F:antiporter activity"/>
    <property type="evidence" value="ECO:0007669"/>
    <property type="project" value="InterPro"/>
</dbReference>
<feature type="transmembrane region" description="Helical" evidence="8">
    <location>
        <begin position="6"/>
        <end position="24"/>
    </location>
</feature>
<organism evidence="10 11">
    <name type="scientific">Actinomycetospora cinnamomea</name>
    <dbReference type="NCBI Taxonomy" id="663609"/>
    <lineage>
        <taxon>Bacteria</taxon>
        <taxon>Bacillati</taxon>
        <taxon>Actinomycetota</taxon>
        <taxon>Actinomycetes</taxon>
        <taxon>Pseudonocardiales</taxon>
        <taxon>Pseudonocardiaceae</taxon>
        <taxon>Actinomycetospora</taxon>
    </lineage>
</organism>
<reference evidence="10 11" key="1">
    <citation type="submission" date="2018-04" db="EMBL/GenBank/DDBJ databases">
        <title>Genomic Encyclopedia of Type Strains, Phase IV (KMG-IV): sequencing the most valuable type-strain genomes for metagenomic binning, comparative biology and taxonomic classification.</title>
        <authorList>
            <person name="Goeker M."/>
        </authorList>
    </citation>
    <scope>NUCLEOTIDE SEQUENCE [LARGE SCALE GENOMIC DNA]</scope>
    <source>
        <strain evidence="10 11">DSM 45771</strain>
    </source>
</reference>
<gene>
    <name evidence="10" type="ORF">C8D89_113148</name>
</gene>
<evidence type="ECO:0000256" key="2">
    <source>
        <dbReference type="ARBA" id="ARBA00005551"/>
    </source>
</evidence>
<proteinExistence type="inferred from homology"/>
<evidence type="ECO:0000256" key="3">
    <source>
        <dbReference type="ARBA" id="ARBA00022448"/>
    </source>
</evidence>
<dbReference type="EMBL" id="QEKW01000013">
    <property type="protein sequence ID" value="PVZ06410.1"/>
    <property type="molecule type" value="Genomic_DNA"/>
</dbReference>
<feature type="transmembrane region" description="Helical" evidence="8">
    <location>
        <begin position="31"/>
        <end position="51"/>
    </location>
</feature>